<evidence type="ECO:0000259" key="6">
    <source>
        <dbReference type="PROSITE" id="PS50090"/>
    </source>
</evidence>
<feature type="region of interest" description="Disordered" evidence="5">
    <location>
        <begin position="209"/>
        <end position="265"/>
    </location>
</feature>
<dbReference type="Gene3D" id="1.10.10.60">
    <property type="entry name" value="Homeodomain-like"/>
    <property type="match status" value="1"/>
</dbReference>
<dbReference type="AlphaFoldDB" id="D8LU61"/>
<feature type="domain" description="Myb-like" evidence="6">
    <location>
        <begin position="1"/>
        <end position="55"/>
    </location>
</feature>
<dbReference type="InterPro" id="IPR017930">
    <property type="entry name" value="Myb_dom"/>
</dbReference>
<dbReference type="EMBL" id="FN649191">
    <property type="protein sequence ID" value="CBN78103.1"/>
    <property type="molecule type" value="Genomic_DNA"/>
</dbReference>
<proteinExistence type="predicted"/>
<sequence>MRRRNKGRWTKDEHERFLSVVGQLGKTTESWKLISKFVVTTRSPAQVRTHAQKYFQRIGQGRPFPDEPYADDRLDDGEGHEQNEEEKERQQDQEGGRSTAAGEAPPPQIKATPDGARCHSPPSSGLMVVVKVPSVVSLINSYDDGGGFPQAGGTPALPPSLCSPCGLFPGFTPKQDGQDSSLDPHVAAAAAETAAGAAALGHDLDGGMFLPSGGSGEGSSAAPPLPPLWSDIGDSSGASCGGSLSMPYDGRSGSPLDNWPSEFDL</sequence>
<dbReference type="Proteomes" id="UP000002630">
    <property type="component" value="Linkage Group LG19"/>
</dbReference>
<name>D8LU61_ECTSI</name>
<dbReference type="PANTHER" id="PTHR44191:SF62">
    <property type="entry name" value="OS04G0341900 PROTEIN"/>
    <property type="match status" value="1"/>
</dbReference>
<feature type="compositionally biased region" description="Basic and acidic residues" evidence="5">
    <location>
        <begin position="70"/>
        <end position="95"/>
    </location>
</feature>
<evidence type="ECO:0000259" key="7">
    <source>
        <dbReference type="PROSITE" id="PS51294"/>
    </source>
</evidence>
<evidence type="ECO:0000256" key="4">
    <source>
        <dbReference type="ARBA" id="ARBA00023242"/>
    </source>
</evidence>
<dbReference type="CDD" id="cd00167">
    <property type="entry name" value="SANT"/>
    <property type="match status" value="1"/>
</dbReference>
<dbReference type="STRING" id="2880.D8LU61"/>
<dbReference type="InterPro" id="IPR009057">
    <property type="entry name" value="Homeodomain-like_sf"/>
</dbReference>
<dbReference type="GO" id="GO:0006355">
    <property type="term" value="P:regulation of DNA-templated transcription"/>
    <property type="evidence" value="ECO:0007669"/>
    <property type="project" value="UniProtKB-ARBA"/>
</dbReference>
<evidence type="ECO:0000256" key="5">
    <source>
        <dbReference type="SAM" id="MobiDB-lite"/>
    </source>
</evidence>
<keyword evidence="9" id="KW-1185">Reference proteome</keyword>
<dbReference type="SMART" id="SM00717">
    <property type="entry name" value="SANT"/>
    <property type="match status" value="1"/>
</dbReference>
<dbReference type="Pfam" id="PF00249">
    <property type="entry name" value="Myb_DNA-binding"/>
    <property type="match status" value="1"/>
</dbReference>
<evidence type="ECO:0000256" key="2">
    <source>
        <dbReference type="ARBA" id="ARBA00023125"/>
    </source>
</evidence>
<keyword evidence="2" id="KW-0238">DNA-binding</keyword>
<keyword evidence="4" id="KW-0539">Nucleus</keyword>
<accession>D8LU61</accession>
<dbReference type="InterPro" id="IPR052245">
    <property type="entry name" value="Plant_Stress_Dev_TF"/>
</dbReference>
<evidence type="ECO:0000256" key="1">
    <source>
        <dbReference type="ARBA" id="ARBA00023015"/>
    </source>
</evidence>
<keyword evidence="1" id="KW-0805">Transcription regulation</keyword>
<dbReference type="InterPro" id="IPR001005">
    <property type="entry name" value="SANT/Myb"/>
</dbReference>
<dbReference type="SUPFAM" id="SSF46689">
    <property type="entry name" value="Homeodomain-like"/>
    <property type="match status" value="1"/>
</dbReference>
<feature type="region of interest" description="Disordered" evidence="5">
    <location>
        <begin position="56"/>
        <end position="122"/>
    </location>
</feature>
<dbReference type="EMBL" id="FN649744">
    <property type="protein sequence ID" value="CBN78103.1"/>
    <property type="molecule type" value="Genomic_DNA"/>
</dbReference>
<dbReference type="OrthoDB" id="118550at2759"/>
<dbReference type="NCBIfam" id="TIGR01557">
    <property type="entry name" value="myb_SHAQKYF"/>
    <property type="match status" value="1"/>
</dbReference>
<evidence type="ECO:0000313" key="9">
    <source>
        <dbReference type="Proteomes" id="UP000002630"/>
    </source>
</evidence>
<organism evidence="8 9">
    <name type="scientific">Ectocarpus siliculosus</name>
    <name type="common">Brown alga</name>
    <name type="synonym">Conferva siliculosa</name>
    <dbReference type="NCBI Taxonomy" id="2880"/>
    <lineage>
        <taxon>Eukaryota</taxon>
        <taxon>Sar</taxon>
        <taxon>Stramenopiles</taxon>
        <taxon>Ochrophyta</taxon>
        <taxon>PX clade</taxon>
        <taxon>Phaeophyceae</taxon>
        <taxon>Ectocarpales</taxon>
        <taxon>Ectocarpaceae</taxon>
        <taxon>Ectocarpus</taxon>
    </lineage>
</organism>
<dbReference type="PROSITE" id="PS50090">
    <property type="entry name" value="MYB_LIKE"/>
    <property type="match status" value="1"/>
</dbReference>
<dbReference type="PANTHER" id="PTHR44191">
    <property type="entry name" value="TRANSCRIPTION FACTOR KUA1"/>
    <property type="match status" value="1"/>
</dbReference>
<gene>
    <name evidence="8" type="ORF">Esi_0095_0068</name>
</gene>
<protein>
    <submittedName>
        <fullName evidence="8">Uncharacterized protein</fullName>
    </submittedName>
</protein>
<dbReference type="InParanoid" id="D8LU61"/>
<dbReference type="InterPro" id="IPR006447">
    <property type="entry name" value="Myb_dom_plants"/>
</dbReference>
<evidence type="ECO:0000256" key="3">
    <source>
        <dbReference type="ARBA" id="ARBA00023163"/>
    </source>
</evidence>
<reference evidence="8 9" key="1">
    <citation type="journal article" date="2010" name="Nature">
        <title>The Ectocarpus genome and the independent evolution of multicellularity in brown algae.</title>
        <authorList>
            <person name="Cock J.M."/>
            <person name="Sterck L."/>
            <person name="Rouze P."/>
            <person name="Scornet D."/>
            <person name="Allen A.E."/>
            <person name="Amoutzias G."/>
            <person name="Anthouard V."/>
            <person name="Artiguenave F."/>
            <person name="Aury J.M."/>
            <person name="Badger J.H."/>
            <person name="Beszteri B."/>
            <person name="Billiau K."/>
            <person name="Bonnet E."/>
            <person name="Bothwell J.H."/>
            <person name="Bowler C."/>
            <person name="Boyen C."/>
            <person name="Brownlee C."/>
            <person name="Carrano C.J."/>
            <person name="Charrier B."/>
            <person name="Cho G.Y."/>
            <person name="Coelho S.M."/>
            <person name="Collen J."/>
            <person name="Corre E."/>
            <person name="Da Silva C."/>
            <person name="Delage L."/>
            <person name="Delaroque N."/>
            <person name="Dittami S.M."/>
            <person name="Doulbeau S."/>
            <person name="Elias M."/>
            <person name="Farnham G."/>
            <person name="Gachon C.M."/>
            <person name="Gschloessl B."/>
            <person name="Heesch S."/>
            <person name="Jabbari K."/>
            <person name="Jubin C."/>
            <person name="Kawai H."/>
            <person name="Kimura K."/>
            <person name="Kloareg B."/>
            <person name="Kupper F.C."/>
            <person name="Lang D."/>
            <person name="Le Bail A."/>
            <person name="Leblanc C."/>
            <person name="Lerouge P."/>
            <person name="Lohr M."/>
            <person name="Lopez P.J."/>
            <person name="Martens C."/>
            <person name="Maumus F."/>
            <person name="Michel G."/>
            <person name="Miranda-Saavedra D."/>
            <person name="Morales J."/>
            <person name="Moreau H."/>
            <person name="Motomura T."/>
            <person name="Nagasato C."/>
            <person name="Napoli C.A."/>
            <person name="Nelson D.R."/>
            <person name="Nyvall-Collen P."/>
            <person name="Peters A.F."/>
            <person name="Pommier C."/>
            <person name="Potin P."/>
            <person name="Poulain J."/>
            <person name="Quesneville H."/>
            <person name="Read B."/>
            <person name="Rensing S.A."/>
            <person name="Ritter A."/>
            <person name="Rousvoal S."/>
            <person name="Samanta M."/>
            <person name="Samson G."/>
            <person name="Schroeder D.C."/>
            <person name="Segurens B."/>
            <person name="Strittmatter M."/>
            <person name="Tonon T."/>
            <person name="Tregear J.W."/>
            <person name="Valentin K."/>
            <person name="von Dassow P."/>
            <person name="Yamagishi T."/>
            <person name="Van de Peer Y."/>
            <person name="Wincker P."/>
        </authorList>
    </citation>
    <scope>NUCLEOTIDE SEQUENCE [LARGE SCALE GENOMIC DNA]</scope>
    <source>
        <strain evidence="9">Ec32 / CCAP1310/4</strain>
    </source>
</reference>
<dbReference type="GO" id="GO:0003677">
    <property type="term" value="F:DNA binding"/>
    <property type="evidence" value="ECO:0007669"/>
    <property type="project" value="UniProtKB-KW"/>
</dbReference>
<keyword evidence="3" id="KW-0804">Transcription</keyword>
<dbReference type="PROSITE" id="PS51294">
    <property type="entry name" value="HTH_MYB"/>
    <property type="match status" value="1"/>
</dbReference>
<evidence type="ECO:0000313" key="8">
    <source>
        <dbReference type="EMBL" id="CBN78103.1"/>
    </source>
</evidence>
<feature type="domain" description="HTH myb-type" evidence="7">
    <location>
        <begin position="1"/>
        <end position="59"/>
    </location>
</feature>
<dbReference type="eggNOG" id="ENOG502SGBG">
    <property type="taxonomic scope" value="Eukaryota"/>
</dbReference>